<evidence type="ECO:0000256" key="2">
    <source>
        <dbReference type="ARBA" id="ARBA00022670"/>
    </source>
</evidence>
<evidence type="ECO:0000256" key="1">
    <source>
        <dbReference type="ARBA" id="ARBA00005234"/>
    </source>
</evidence>
<accession>A0ABQ5GSQ9</accession>
<sequence>MNARPVRQENTIPIVVGQHYGFSDFSEFRSMQPDMPRSLLALIGCLSGEHMNCVMELMIRRRPSHANGDMWPITSTISVFQRTTNFILHNDPSIWNIGVLAIHVAGNHWATGVIDLADSHFYVFDSMFSEENKDEEVTVPIDLSEFTFNSPRHSENKTDDCKTVPSFPFEDEVVNKFKLEANAVINLSFKLSSFDFAVDITDDAEIVAIAIGIMQGETGPMLVMVDDVLKECIGDILFAIHI</sequence>
<gene>
    <name evidence="5" type="ORF">Tco_1045054</name>
</gene>
<dbReference type="SUPFAM" id="SSF54001">
    <property type="entry name" value="Cysteine proteinases"/>
    <property type="match status" value="1"/>
</dbReference>
<evidence type="ECO:0000313" key="6">
    <source>
        <dbReference type="Proteomes" id="UP001151760"/>
    </source>
</evidence>
<evidence type="ECO:0000256" key="3">
    <source>
        <dbReference type="ARBA" id="ARBA00022801"/>
    </source>
</evidence>
<feature type="domain" description="Ubiquitin-like protease family profile" evidence="4">
    <location>
        <begin position="102"/>
        <end position="133"/>
    </location>
</feature>
<comment type="similarity">
    <text evidence="1">Belongs to the peptidase C48 family.</text>
</comment>
<reference evidence="5" key="1">
    <citation type="journal article" date="2022" name="Int. J. Mol. Sci.">
        <title>Draft Genome of Tanacetum Coccineum: Genomic Comparison of Closely Related Tanacetum-Family Plants.</title>
        <authorList>
            <person name="Yamashiro T."/>
            <person name="Shiraishi A."/>
            <person name="Nakayama K."/>
            <person name="Satake H."/>
        </authorList>
    </citation>
    <scope>NUCLEOTIDE SEQUENCE</scope>
</reference>
<keyword evidence="6" id="KW-1185">Reference proteome</keyword>
<dbReference type="EMBL" id="BQNB010018791">
    <property type="protein sequence ID" value="GJT78329.1"/>
    <property type="molecule type" value="Genomic_DNA"/>
</dbReference>
<dbReference type="InterPro" id="IPR038765">
    <property type="entry name" value="Papain-like_cys_pep_sf"/>
</dbReference>
<name>A0ABQ5GSQ9_9ASTR</name>
<evidence type="ECO:0000259" key="4">
    <source>
        <dbReference type="Pfam" id="PF02902"/>
    </source>
</evidence>
<dbReference type="Pfam" id="PF02902">
    <property type="entry name" value="Peptidase_C48"/>
    <property type="match status" value="1"/>
</dbReference>
<dbReference type="Proteomes" id="UP001151760">
    <property type="component" value="Unassembled WGS sequence"/>
</dbReference>
<protein>
    <submittedName>
        <fullName evidence="5">Phospholipase-like protein</fullName>
    </submittedName>
</protein>
<dbReference type="Gene3D" id="3.40.395.10">
    <property type="entry name" value="Adenoviral Proteinase, Chain A"/>
    <property type="match status" value="1"/>
</dbReference>
<dbReference type="InterPro" id="IPR003653">
    <property type="entry name" value="Peptidase_C48_C"/>
</dbReference>
<evidence type="ECO:0000313" key="5">
    <source>
        <dbReference type="EMBL" id="GJT78329.1"/>
    </source>
</evidence>
<comment type="caution">
    <text evidence="5">The sequence shown here is derived from an EMBL/GenBank/DDBJ whole genome shotgun (WGS) entry which is preliminary data.</text>
</comment>
<organism evidence="5 6">
    <name type="scientific">Tanacetum coccineum</name>
    <dbReference type="NCBI Taxonomy" id="301880"/>
    <lineage>
        <taxon>Eukaryota</taxon>
        <taxon>Viridiplantae</taxon>
        <taxon>Streptophyta</taxon>
        <taxon>Embryophyta</taxon>
        <taxon>Tracheophyta</taxon>
        <taxon>Spermatophyta</taxon>
        <taxon>Magnoliopsida</taxon>
        <taxon>eudicotyledons</taxon>
        <taxon>Gunneridae</taxon>
        <taxon>Pentapetalae</taxon>
        <taxon>asterids</taxon>
        <taxon>campanulids</taxon>
        <taxon>Asterales</taxon>
        <taxon>Asteraceae</taxon>
        <taxon>Asteroideae</taxon>
        <taxon>Anthemideae</taxon>
        <taxon>Anthemidinae</taxon>
        <taxon>Tanacetum</taxon>
    </lineage>
</organism>
<keyword evidence="3" id="KW-0378">Hydrolase</keyword>
<reference evidence="5" key="2">
    <citation type="submission" date="2022-01" db="EMBL/GenBank/DDBJ databases">
        <authorList>
            <person name="Yamashiro T."/>
            <person name="Shiraishi A."/>
            <person name="Satake H."/>
            <person name="Nakayama K."/>
        </authorList>
    </citation>
    <scope>NUCLEOTIDE SEQUENCE</scope>
</reference>
<keyword evidence="2" id="KW-0645">Protease</keyword>
<proteinExistence type="inferred from homology"/>